<reference evidence="2 3" key="1">
    <citation type="submission" date="2024-01" db="EMBL/GenBank/DDBJ databases">
        <title>The genomes of 5 underutilized Papilionoideae crops provide insights into root nodulation and disease resistance.</title>
        <authorList>
            <person name="Yuan L."/>
        </authorList>
    </citation>
    <scope>NUCLEOTIDE SEQUENCE [LARGE SCALE GENOMIC DNA]</scope>
    <source>
        <strain evidence="2">LY-2023</strain>
        <tissue evidence="2">Leaf</tissue>
    </source>
</reference>
<dbReference type="EMBL" id="JAYKXN010000002">
    <property type="protein sequence ID" value="KAK7312039.1"/>
    <property type="molecule type" value="Genomic_DNA"/>
</dbReference>
<accession>A0AAN9KA51</accession>
<dbReference type="PANTHER" id="PTHR31210">
    <property type="entry name" value="OS06G0731900 PROTEIN"/>
    <property type="match status" value="1"/>
</dbReference>
<keyword evidence="1" id="KW-0812">Transmembrane</keyword>
<keyword evidence="3" id="KW-1185">Reference proteome</keyword>
<dbReference type="AlphaFoldDB" id="A0AAN9KA51"/>
<comment type="caution">
    <text evidence="2">The sequence shown here is derived from an EMBL/GenBank/DDBJ whole genome shotgun (WGS) entry which is preliminary data.</text>
</comment>
<feature type="transmembrane region" description="Helical" evidence="1">
    <location>
        <begin position="16"/>
        <end position="37"/>
    </location>
</feature>
<name>A0AAN9KA51_CLITE</name>
<organism evidence="2 3">
    <name type="scientific">Clitoria ternatea</name>
    <name type="common">Butterfly pea</name>
    <dbReference type="NCBI Taxonomy" id="43366"/>
    <lineage>
        <taxon>Eukaryota</taxon>
        <taxon>Viridiplantae</taxon>
        <taxon>Streptophyta</taxon>
        <taxon>Embryophyta</taxon>
        <taxon>Tracheophyta</taxon>
        <taxon>Spermatophyta</taxon>
        <taxon>Magnoliopsida</taxon>
        <taxon>eudicotyledons</taxon>
        <taxon>Gunneridae</taxon>
        <taxon>Pentapetalae</taxon>
        <taxon>rosids</taxon>
        <taxon>fabids</taxon>
        <taxon>Fabales</taxon>
        <taxon>Fabaceae</taxon>
        <taxon>Papilionoideae</taxon>
        <taxon>50 kb inversion clade</taxon>
        <taxon>NPAAA clade</taxon>
        <taxon>indigoferoid/millettioid clade</taxon>
        <taxon>Phaseoleae</taxon>
        <taxon>Clitoria</taxon>
    </lineage>
</organism>
<evidence type="ECO:0000313" key="3">
    <source>
        <dbReference type="Proteomes" id="UP001359559"/>
    </source>
</evidence>
<dbReference type="InterPro" id="IPR007877">
    <property type="entry name" value="DUF707"/>
</dbReference>
<dbReference type="Pfam" id="PF05212">
    <property type="entry name" value="DUF707"/>
    <property type="match status" value="1"/>
</dbReference>
<sequence>MGIVTRSYISRKPTEIMRLIVTTFIGVVFGFCVGVSFPTLSITKLNLPSSLLPSIDLSYIGDKYTGRYAWSYMKNNSRSSSVDQVSNDTSKIWVPSNPRGAERLPPGIVEAESDFYLRRLWGKPSEDLTFKPNYLVTFTVGYDQKDNIDAAVKKFSGNFTILLFHYDGRTTEWDEFEWSKQAIHVSVCKQTKWWYAKRFLHPDIVAPYDYIFIWDEDLGVEHFNAEEYLKLVRKHGLEISQPGLEPKRELTWQMTKRRGDREVHKETEEKPGWCSDPHLPPCAAFVEIMAPVFSRDAWRCVWHMIQNDLVHGWGLDFALRKCVEPAHEKIGVVDAQWIDHQGVPSLGNQGESQTGKAPWQGVRERCRKEWTMFQGRLANAENAYYKSMGINTSDSTPH</sequence>
<dbReference type="Proteomes" id="UP001359559">
    <property type="component" value="Unassembled WGS sequence"/>
</dbReference>
<evidence type="ECO:0008006" key="4">
    <source>
        <dbReference type="Google" id="ProtNLM"/>
    </source>
</evidence>
<evidence type="ECO:0000256" key="1">
    <source>
        <dbReference type="SAM" id="Phobius"/>
    </source>
</evidence>
<dbReference type="PANTHER" id="PTHR31210:SF68">
    <property type="entry name" value="OS06G0727800 PROTEIN"/>
    <property type="match status" value="1"/>
</dbReference>
<protein>
    <recommendedName>
        <fullName evidence="4">Storage protein</fullName>
    </recommendedName>
</protein>
<gene>
    <name evidence="2" type="ORF">RJT34_10591</name>
</gene>
<keyword evidence="1" id="KW-1133">Transmembrane helix</keyword>
<proteinExistence type="predicted"/>
<evidence type="ECO:0000313" key="2">
    <source>
        <dbReference type="EMBL" id="KAK7312039.1"/>
    </source>
</evidence>
<keyword evidence="1" id="KW-0472">Membrane</keyword>